<dbReference type="PANTHER" id="PTHR24291">
    <property type="entry name" value="CYTOCHROME P450 FAMILY 4"/>
    <property type="match status" value="1"/>
</dbReference>
<gene>
    <name evidence="7" type="ORF">CPELLU_LOCUS21807</name>
</gene>
<reference evidence="7" key="1">
    <citation type="submission" date="2021-06" db="EMBL/GenBank/DDBJ databases">
        <authorList>
            <person name="Kallberg Y."/>
            <person name="Tangrot J."/>
            <person name="Rosling A."/>
        </authorList>
    </citation>
    <scope>NUCLEOTIDE SEQUENCE</scope>
    <source>
        <strain evidence="7">FL966</strain>
    </source>
</reference>
<dbReference type="GO" id="GO:0005506">
    <property type="term" value="F:iron ion binding"/>
    <property type="evidence" value="ECO:0007669"/>
    <property type="project" value="InterPro"/>
</dbReference>
<keyword evidence="8" id="KW-1185">Reference proteome</keyword>
<dbReference type="AlphaFoldDB" id="A0A9N9PDV4"/>
<dbReference type="InterPro" id="IPR036396">
    <property type="entry name" value="Cyt_P450_sf"/>
</dbReference>
<evidence type="ECO:0000256" key="5">
    <source>
        <dbReference type="ARBA" id="ARBA00023004"/>
    </source>
</evidence>
<dbReference type="InterPro" id="IPR050196">
    <property type="entry name" value="Cytochrome_P450_Monoox"/>
</dbReference>
<dbReference type="GO" id="GO:0016705">
    <property type="term" value="F:oxidoreductase activity, acting on paired donors, with incorporation or reduction of molecular oxygen"/>
    <property type="evidence" value="ECO:0007669"/>
    <property type="project" value="InterPro"/>
</dbReference>
<dbReference type="OrthoDB" id="1470350at2759"/>
<comment type="caution">
    <text evidence="7">The sequence shown here is derived from an EMBL/GenBank/DDBJ whole genome shotgun (WGS) entry which is preliminary data.</text>
</comment>
<evidence type="ECO:0000256" key="4">
    <source>
        <dbReference type="ARBA" id="ARBA00023002"/>
    </source>
</evidence>
<keyword evidence="5" id="KW-0408">Iron</keyword>
<dbReference type="EMBL" id="CAJVQA010086254">
    <property type="protein sequence ID" value="CAG8839109.1"/>
    <property type="molecule type" value="Genomic_DNA"/>
</dbReference>
<evidence type="ECO:0000256" key="1">
    <source>
        <dbReference type="ARBA" id="ARBA00010617"/>
    </source>
</evidence>
<dbReference type="Gene3D" id="1.10.630.10">
    <property type="entry name" value="Cytochrome P450"/>
    <property type="match status" value="1"/>
</dbReference>
<organism evidence="7 8">
    <name type="scientific">Cetraspora pellucida</name>
    <dbReference type="NCBI Taxonomy" id="1433469"/>
    <lineage>
        <taxon>Eukaryota</taxon>
        <taxon>Fungi</taxon>
        <taxon>Fungi incertae sedis</taxon>
        <taxon>Mucoromycota</taxon>
        <taxon>Glomeromycotina</taxon>
        <taxon>Glomeromycetes</taxon>
        <taxon>Diversisporales</taxon>
        <taxon>Gigasporaceae</taxon>
        <taxon>Cetraspora</taxon>
    </lineage>
</organism>
<evidence type="ECO:0000256" key="6">
    <source>
        <dbReference type="ARBA" id="ARBA00023033"/>
    </source>
</evidence>
<evidence type="ECO:0000256" key="3">
    <source>
        <dbReference type="ARBA" id="ARBA00022723"/>
    </source>
</evidence>
<keyword evidence="3" id="KW-0479">Metal-binding</keyword>
<feature type="non-terminal residue" evidence="7">
    <location>
        <position position="115"/>
    </location>
</feature>
<sequence>RLRKEVLDILIDSNHYPTFDEIEHMKYLDCVFKETLRIIPPVPTIFRTTTKDEIMNGYLIPKNSSLWISIYAIHRNPLIWGDDAEHFNPSRWLNPEIKSKVTNSTYLPFSAGPKT</sequence>
<dbReference type="GO" id="GO:0020037">
    <property type="term" value="F:heme binding"/>
    <property type="evidence" value="ECO:0007669"/>
    <property type="project" value="InterPro"/>
</dbReference>
<dbReference type="Proteomes" id="UP000789759">
    <property type="component" value="Unassembled WGS sequence"/>
</dbReference>
<dbReference type="Pfam" id="PF00067">
    <property type="entry name" value="p450"/>
    <property type="match status" value="1"/>
</dbReference>
<keyword evidence="4" id="KW-0560">Oxidoreductase</keyword>
<name>A0A9N9PDV4_9GLOM</name>
<evidence type="ECO:0000256" key="2">
    <source>
        <dbReference type="ARBA" id="ARBA00022617"/>
    </source>
</evidence>
<feature type="non-terminal residue" evidence="7">
    <location>
        <position position="1"/>
    </location>
</feature>
<keyword evidence="2" id="KW-0349">Heme</keyword>
<proteinExistence type="inferred from homology"/>
<evidence type="ECO:0000313" key="8">
    <source>
        <dbReference type="Proteomes" id="UP000789759"/>
    </source>
</evidence>
<dbReference type="PANTHER" id="PTHR24291:SF50">
    <property type="entry name" value="BIFUNCTIONAL ALBAFLAVENONE MONOOXYGENASE_TERPENE SYNTHASE"/>
    <property type="match status" value="1"/>
</dbReference>
<evidence type="ECO:0000313" key="7">
    <source>
        <dbReference type="EMBL" id="CAG8839109.1"/>
    </source>
</evidence>
<dbReference type="GO" id="GO:0004497">
    <property type="term" value="F:monooxygenase activity"/>
    <property type="evidence" value="ECO:0007669"/>
    <property type="project" value="UniProtKB-KW"/>
</dbReference>
<keyword evidence="6" id="KW-0503">Monooxygenase</keyword>
<accession>A0A9N9PDV4</accession>
<dbReference type="InterPro" id="IPR001128">
    <property type="entry name" value="Cyt_P450"/>
</dbReference>
<dbReference type="SUPFAM" id="SSF48264">
    <property type="entry name" value="Cytochrome P450"/>
    <property type="match status" value="1"/>
</dbReference>
<comment type="similarity">
    <text evidence="1">Belongs to the cytochrome P450 family.</text>
</comment>
<protein>
    <submittedName>
        <fullName evidence="7">19435_t:CDS:1</fullName>
    </submittedName>
</protein>